<dbReference type="PROSITE" id="PS51257">
    <property type="entry name" value="PROKAR_LIPOPROTEIN"/>
    <property type="match status" value="1"/>
</dbReference>
<accession>A0A383CQH1</accession>
<dbReference type="AlphaFoldDB" id="A0A383CQH1"/>
<gene>
    <name evidence="1" type="ORF">METZ01_LOCUS487480</name>
</gene>
<name>A0A383CQH1_9ZZZZ</name>
<reference evidence="1" key="1">
    <citation type="submission" date="2018-05" db="EMBL/GenBank/DDBJ databases">
        <authorList>
            <person name="Lanie J.A."/>
            <person name="Ng W.-L."/>
            <person name="Kazmierczak K.M."/>
            <person name="Andrzejewski T.M."/>
            <person name="Davidsen T.M."/>
            <person name="Wayne K.J."/>
            <person name="Tettelin H."/>
            <person name="Glass J.I."/>
            <person name="Rusch D."/>
            <person name="Podicherti R."/>
            <person name="Tsui H.-C.T."/>
            <person name="Winkler M.E."/>
        </authorList>
    </citation>
    <scope>NUCLEOTIDE SEQUENCE</scope>
</reference>
<sequence>MLKRLLGVLIILFSLIACGSPEVEQPNVEATAQAMVAKVLAEMQTPAPKIVERTIEVIVTATPTVTPTPTPLPTNTPVVIVKQVEVVITATPTVTPTPTLTP</sequence>
<evidence type="ECO:0000313" key="1">
    <source>
        <dbReference type="EMBL" id="SVE34626.1"/>
    </source>
</evidence>
<proteinExistence type="predicted"/>
<protein>
    <submittedName>
        <fullName evidence="1">Uncharacterized protein</fullName>
    </submittedName>
</protein>
<dbReference type="EMBL" id="UINC01210941">
    <property type="protein sequence ID" value="SVE34626.1"/>
    <property type="molecule type" value="Genomic_DNA"/>
</dbReference>
<organism evidence="1">
    <name type="scientific">marine metagenome</name>
    <dbReference type="NCBI Taxonomy" id="408172"/>
    <lineage>
        <taxon>unclassified sequences</taxon>
        <taxon>metagenomes</taxon>
        <taxon>ecological metagenomes</taxon>
    </lineage>
</organism>
<feature type="non-terminal residue" evidence="1">
    <location>
        <position position="102"/>
    </location>
</feature>